<name>A0A4C1YMI4_EUMVA</name>
<accession>A0A4C1YMI4</accession>
<keyword evidence="2" id="KW-1185">Reference proteome</keyword>
<gene>
    <name evidence="1" type="ORF">EVAR_53586_1</name>
</gene>
<sequence>MFSISFSAKVQADDELAISSAEAHTLDSEEEVVWKSSATSGECVAFEPASMGCQGDAVPRTEWHHVVYRLRR</sequence>
<proteinExistence type="predicted"/>
<evidence type="ECO:0000313" key="1">
    <source>
        <dbReference type="EMBL" id="GBP75545.1"/>
    </source>
</evidence>
<protein>
    <submittedName>
        <fullName evidence="1">Uncharacterized protein</fullName>
    </submittedName>
</protein>
<reference evidence="1 2" key="1">
    <citation type="journal article" date="2019" name="Commun. Biol.">
        <title>The bagworm genome reveals a unique fibroin gene that provides high tensile strength.</title>
        <authorList>
            <person name="Kono N."/>
            <person name="Nakamura H."/>
            <person name="Ohtoshi R."/>
            <person name="Tomita M."/>
            <person name="Numata K."/>
            <person name="Arakawa K."/>
        </authorList>
    </citation>
    <scope>NUCLEOTIDE SEQUENCE [LARGE SCALE GENOMIC DNA]</scope>
</reference>
<evidence type="ECO:0000313" key="2">
    <source>
        <dbReference type="Proteomes" id="UP000299102"/>
    </source>
</evidence>
<comment type="caution">
    <text evidence="1">The sequence shown here is derived from an EMBL/GenBank/DDBJ whole genome shotgun (WGS) entry which is preliminary data.</text>
</comment>
<dbReference type="Proteomes" id="UP000299102">
    <property type="component" value="Unassembled WGS sequence"/>
</dbReference>
<dbReference type="AlphaFoldDB" id="A0A4C1YMI4"/>
<organism evidence="1 2">
    <name type="scientific">Eumeta variegata</name>
    <name type="common">Bagworm moth</name>
    <name type="synonym">Eumeta japonica</name>
    <dbReference type="NCBI Taxonomy" id="151549"/>
    <lineage>
        <taxon>Eukaryota</taxon>
        <taxon>Metazoa</taxon>
        <taxon>Ecdysozoa</taxon>
        <taxon>Arthropoda</taxon>
        <taxon>Hexapoda</taxon>
        <taxon>Insecta</taxon>
        <taxon>Pterygota</taxon>
        <taxon>Neoptera</taxon>
        <taxon>Endopterygota</taxon>
        <taxon>Lepidoptera</taxon>
        <taxon>Glossata</taxon>
        <taxon>Ditrysia</taxon>
        <taxon>Tineoidea</taxon>
        <taxon>Psychidae</taxon>
        <taxon>Oiketicinae</taxon>
        <taxon>Eumeta</taxon>
    </lineage>
</organism>
<dbReference type="EMBL" id="BGZK01001252">
    <property type="protein sequence ID" value="GBP75545.1"/>
    <property type="molecule type" value="Genomic_DNA"/>
</dbReference>